<proteinExistence type="predicted"/>
<dbReference type="PANTHER" id="PTHR40202:SF1">
    <property type="entry name" value="HD DOMAIN-CONTAINING PROTEIN"/>
    <property type="match status" value="1"/>
</dbReference>
<dbReference type="SUPFAM" id="SSF109604">
    <property type="entry name" value="HD-domain/PDEase-like"/>
    <property type="match status" value="1"/>
</dbReference>
<dbReference type="AlphaFoldDB" id="A0A4R4UBR0"/>
<dbReference type="PANTHER" id="PTHR40202">
    <property type="match status" value="1"/>
</dbReference>
<dbReference type="InterPro" id="IPR052567">
    <property type="entry name" value="OP_Dioxygenase"/>
</dbReference>
<evidence type="ECO:0000313" key="3">
    <source>
        <dbReference type="Proteomes" id="UP000294744"/>
    </source>
</evidence>
<accession>A0A4R4UBR0</accession>
<dbReference type="EMBL" id="SMKV01000038">
    <property type="protein sequence ID" value="TDC88891.1"/>
    <property type="molecule type" value="Genomic_DNA"/>
</dbReference>
<protein>
    <submittedName>
        <fullName evidence="2">HD domain-containing protein</fullName>
    </submittedName>
</protein>
<organism evidence="2 3">
    <name type="scientific">Saccharopolyspora aridisoli</name>
    <dbReference type="NCBI Taxonomy" id="2530385"/>
    <lineage>
        <taxon>Bacteria</taxon>
        <taxon>Bacillati</taxon>
        <taxon>Actinomycetota</taxon>
        <taxon>Actinomycetes</taxon>
        <taxon>Pseudonocardiales</taxon>
        <taxon>Pseudonocardiaceae</taxon>
        <taxon>Saccharopolyspora</taxon>
    </lineage>
</organism>
<comment type="caution">
    <text evidence="2">The sequence shown here is derived from an EMBL/GenBank/DDBJ whole genome shotgun (WGS) entry which is preliminary data.</text>
</comment>
<evidence type="ECO:0000313" key="2">
    <source>
        <dbReference type="EMBL" id="TDC88891.1"/>
    </source>
</evidence>
<gene>
    <name evidence="2" type="ORF">E1161_22790</name>
</gene>
<sequence length="197" mass="22589">MTSQEKTGGQAPTVSFTAMADGTAQDYQLLAQYEDVELAQFPDRILSWLKAMDNHTGYQVTRLEHSLQAATRAYHAGEDEETVVCVLVHDVGDMLAPANHSEVVAAVVRPYVSERNYWVLKHHGVFQGIYWFHHVGADPHTRERWADHPWYQDCVDFCANYDQNSFDPDYPTTPLEFFEPMVRRIFAPDRVKALDLE</sequence>
<dbReference type="InterPro" id="IPR006674">
    <property type="entry name" value="HD_domain"/>
</dbReference>
<dbReference type="Gene3D" id="1.10.3210.10">
    <property type="entry name" value="Hypothetical protein af1432"/>
    <property type="match status" value="1"/>
</dbReference>
<dbReference type="RefSeq" id="WP_132626600.1">
    <property type="nucleotide sequence ID" value="NZ_SMKV01000038.1"/>
</dbReference>
<name>A0A4R4UBR0_9PSEU</name>
<feature type="domain" description="HD" evidence="1">
    <location>
        <begin position="62"/>
        <end position="128"/>
    </location>
</feature>
<reference evidence="2 3" key="1">
    <citation type="submission" date="2019-03" db="EMBL/GenBank/DDBJ databases">
        <title>Draft genome sequences of novel Actinobacteria.</title>
        <authorList>
            <person name="Sahin N."/>
            <person name="Ay H."/>
            <person name="Saygin H."/>
        </authorList>
    </citation>
    <scope>NUCLEOTIDE SEQUENCE [LARGE SCALE GENOMIC DNA]</scope>
    <source>
        <strain evidence="2 3">16K404</strain>
    </source>
</reference>
<dbReference type="Proteomes" id="UP000294744">
    <property type="component" value="Unassembled WGS sequence"/>
</dbReference>
<keyword evidence="3" id="KW-1185">Reference proteome</keyword>
<dbReference type="OrthoDB" id="9802857at2"/>
<evidence type="ECO:0000259" key="1">
    <source>
        <dbReference type="Pfam" id="PF01966"/>
    </source>
</evidence>
<dbReference type="Pfam" id="PF01966">
    <property type="entry name" value="HD"/>
    <property type="match status" value="1"/>
</dbReference>